<dbReference type="InterPro" id="IPR056094">
    <property type="entry name" value="DUF7677"/>
</dbReference>
<evidence type="ECO:0000259" key="1">
    <source>
        <dbReference type="Pfam" id="PF24725"/>
    </source>
</evidence>
<gene>
    <name evidence="2" type="ORF">HMPREF0372_01186</name>
</gene>
<dbReference type="Proteomes" id="UP000004459">
    <property type="component" value="Unassembled WGS sequence"/>
</dbReference>
<dbReference type="Pfam" id="PF24725">
    <property type="entry name" value="DUF7677"/>
    <property type="match status" value="1"/>
</dbReference>
<comment type="caution">
    <text evidence="2">The sequence shown here is derived from an EMBL/GenBank/DDBJ whole genome shotgun (WGS) entry which is preliminary data.</text>
</comment>
<sequence>MKVSKYVCGAVRQFSYWFAHGTIGYPLLEGIDYVGEILKEESSFAEQAFAIFMNTLEIDKNGNVTNYKQAEFRAAQYIRAYFDQDYVVVPAFAYWETELYPVSKNSYVK</sequence>
<dbReference type="HOGENOM" id="CLU_174618_0_0_9"/>
<evidence type="ECO:0000313" key="3">
    <source>
        <dbReference type="Proteomes" id="UP000004459"/>
    </source>
</evidence>
<dbReference type="PATRIC" id="fig|411475.3.peg.1026"/>
<evidence type="ECO:0000313" key="2">
    <source>
        <dbReference type="EMBL" id="EHM53108.1"/>
    </source>
</evidence>
<dbReference type="RefSeq" id="WP_007489553.1">
    <property type="nucleotide sequence ID" value="NZ_JH417691.1"/>
</dbReference>
<dbReference type="GeneID" id="63973781"/>
<dbReference type="EMBL" id="AGCK01000084">
    <property type="protein sequence ID" value="EHM53108.1"/>
    <property type="molecule type" value="Genomic_DNA"/>
</dbReference>
<proteinExistence type="predicted"/>
<protein>
    <recommendedName>
        <fullName evidence="1">DUF7677 domain-containing protein</fullName>
    </recommendedName>
</protein>
<dbReference type="AlphaFoldDB" id="G9YNV8"/>
<name>G9YNV8_FLAPL</name>
<accession>G9YNV8</accession>
<organism evidence="2 3">
    <name type="scientific">Flavonifractor plautii ATCC 29863</name>
    <dbReference type="NCBI Taxonomy" id="411475"/>
    <lineage>
        <taxon>Bacteria</taxon>
        <taxon>Bacillati</taxon>
        <taxon>Bacillota</taxon>
        <taxon>Clostridia</taxon>
        <taxon>Eubacteriales</taxon>
        <taxon>Oscillospiraceae</taxon>
        <taxon>Flavonifractor</taxon>
    </lineage>
</organism>
<reference evidence="2 3" key="1">
    <citation type="submission" date="2011-08" db="EMBL/GenBank/DDBJ databases">
        <authorList>
            <person name="Weinstock G."/>
            <person name="Sodergren E."/>
            <person name="Clifton S."/>
            <person name="Fulton L."/>
            <person name="Fulton B."/>
            <person name="Courtney L."/>
            <person name="Fronick C."/>
            <person name="Harrison M."/>
            <person name="Strong C."/>
            <person name="Farmer C."/>
            <person name="Delahaunty K."/>
            <person name="Markovic C."/>
            <person name="Hall O."/>
            <person name="Minx P."/>
            <person name="Tomlinson C."/>
            <person name="Mitreva M."/>
            <person name="Hou S."/>
            <person name="Chen J."/>
            <person name="Wollam A."/>
            <person name="Pepin K.H."/>
            <person name="Johnson M."/>
            <person name="Bhonagiri V."/>
            <person name="Zhang X."/>
            <person name="Suruliraj S."/>
            <person name="Warren W."/>
            <person name="Chinwalla A."/>
            <person name="Mardis E.R."/>
            <person name="Wilson R.K."/>
        </authorList>
    </citation>
    <scope>NUCLEOTIDE SEQUENCE [LARGE SCALE GENOMIC DNA]</scope>
    <source>
        <strain evidence="2 3">ATCC 29863</strain>
    </source>
</reference>
<feature type="domain" description="DUF7677" evidence="1">
    <location>
        <begin position="2"/>
        <end position="100"/>
    </location>
</feature>